<sequence>MPEEIERKFLLKDDRWRGQVERSLDMAQGYLGNSQQCSIRIRVSGEDANLNIKSATLGIHRQEYDYAIPVAEAREMLDTLADKPLIEKTRHMVRYGEHTWEIDEFYGDNAGLIVAEIELGSADEAFEQPPWLGADVSDDPRYYNVCLVSQPFNAWPENVS</sequence>
<dbReference type="CDD" id="cd07891">
    <property type="entry name" value="CYTH-like_CthTTM-like_1"/>
    <property type="match status" value="1"/>
</dbReference>
<name>A0AAE3L0T4_9GAMM</name>
<keyword evidence="3" id="KW-0456">Lyase</keyword>
<dbReference type="PROSITE" id="PS51707">
    <property type="entry name" value="CYTH"/>
    <property type="match status" value="1"/>
</dbReference>
<evidence type="ECO:0000256" key="1">
    <source>
        <dbReference type="PIRSR" id="PIRSR016487-1"/>
    </source>
</evidence>
<reference evidence="3" key="1">
    <citation type="submission" date="2022-08" db="EMBL/GenBank/DDBJ databases">
        <title>Genomic Encyclopedia of Type Strains, Phase III (KMG-III): the genomes of soil and plant-associated and newly described type strains.</title>
        <authorList>
            <person name="Whitman W."/>
        </authorList>
    </citation>
    <scope>NUCLEOTIDE SEQUENCE</scope>
    <source>
        <strain evidence="3">HMT 1</strain>
    </source>
</reference>
<evidence type="ECO:0000313" key="3">
    <source>
        <dbReference type="EMBL" id="MCS3902605.1"/>
    </source>
</evidence>
<feature type="domain" description="CYTH" evidence="2">
    <location>
        <begin position="2"/>
        <end position="149"/>
    </location>
</feature>
<dbReference type="InterPro" id="IPR012042">
    <property type="entry name" value="NeuTTM/CthTTM-like"/>
</dbReference>
<dbReference type="SUPFAM" id="SSF55154">
    <property type="entry name" value="CYTH-like phosphatases"/>
    <property type="match status" value="1"/>
</dbReference>
<evidence type="ECO:0000313" key="4">
    <source>
        <dbReference type="Proteomes" id="UP001204445"/>
    </source>
</evidence>
<dbReference type="InterPro" id="IPR033469">
    <property type="entry name" value="CYTH-like_dom_sf"/>
</dbReference>
<dbReference type="PANTHER" id="PTHR40114">
    <property type="entry name" value="SLR0698 PROTEIN"/>
    <property type="match status" value="1"/>
</dbReference>
<gene>
    <name evidence="3" type="ORF">J2T55_000609</name>
</gene>
<dbReference type="Gene3D" id="2.40.320.10">
    <property type="entry name" value="Hypothetical Protein Pfu-838710-001"/>
    <property type="match status" value="1"/>
</dbReference>
<dbReference type="EMBL" id="JANUCT010000003">
    <property type="protein sequence ID" value="MCS3902605.1"/>
    <property type="molecule type" value="Genomic_DNA"/>
</dbReference>
<organism evidence="3 4">
    <name type="scientific">Methylohalomonas lacus</name>
    <dbReference type="NCBI Taxonomy" id="398773"/>
    <lineage>
        <taxon>Bacteria</taxon>
        <taxon>Pseudomonadati</taxon>
        <taxon>Pseudomonadota</taxon>
        <taxon>Gammaproteobacteria</taxon>
        <taxon>Methylohalomonadales</taxon>
        <taxon>Methylohalomonadaceae</taxon>
        <taxon>Methylohalomonas</taxon>
    </lineage>
</organism>
<dbReference type="RefSeq" id="WP_259054153.1">
    <property type="nucleotide sequence ID" value="NZ_JANUCT010000003.1"/>
</dbReference>
<dbReference type="SMART" id="SM01118">
    <property type="entry name" value="CYTH"/>
    <property type="match status" value="1"/>
</dbReference>
<dbReference type="PANTHER" id="PTHR40114:SF1">
    <property type="entry name" value="SLR0698 PROTEIN"/>
    <property type="match status" value="1"/>
</dbReference>
<dbReference type="Proteomes" id="UP001204445">
    <property type="component" value="Unassembled WGS sequence"/>
</dbReference>
<dbReference type="InterPro" id="IPR023577">
    <property type="entry name" value="CYTH_domain"/>
</dbReference>
<evidence type="ECO:0000259" key="2">
    <source>
        <dbReference type="PROSITE" id="PS51707"/>
    </source>
</evidence>
<dbReference type="Pfam" id="PF01928">
    <property type="entry name" value="CYTH"/>
    <property type="match status" value="1"/>
</dbReference>
<proteinExistence type="predicted"/>
<dbReference type="GO" id="GO:0004016">
    <property type="term" value="F:adenylate cyclase activity"/>
    <property type="evidence" value="ECO:0007669"/>
    <property type="project" value="UniProtKB-EC"/>
</dbReference>
<accession>A0AAE3L0T4</accession>
<feature type="active site" description="Proton acceptor" evidence="1">
    <location>
        <position position="30"/>
    </location>
</feature>
<comment type="caution">
    <text evidence="3">The sequence shown here is derived from an EMBL/GenBank/DDBJ whole genome shotgun (WGS) entry which is preliminary data.</text>
</comment>
<keyword evidence="4" id="KW-1185">Reference proteome</keyword>
<dbReference type="EC" id="4.6.1.1" evidence="3"/>
<protein>
    <submittedName>
        <fullName evidence="3">Adenylate cyclase</fullName>
        <ecNumber evidence="3">4.6.1.1</ecNumber>
    </submittedName>
</protein>
<dbReference type="PIRSF" id="PIRSF016487">
    <property type="entry name" value="CYTH_UCP016487"/>
    <property type="match status" value="1"/>
</dbReference>
<dbReference type="AlphaFoldDB" id="A0AAE3L0T4"/>